<feature type="compositionally biased region" description="Basic and acidic residues" evidence="1">
    <location>
        <begin position="129"/>
        <end position="143"/>
    </location>
</feature>
<accession>B8LBR4</accession>
<evidence type="ECO:0000313" key="3">
    <source>
        <dbReference type="Proteomes" id="UP000001449"/>
    </source>
</evidence>
<proteinExistence type="predicted"/>
<dbReference type="PaxDb" id="35128-Thaps269559"/>
<dbReference type="Proteomes" id="UP000001449">
    <property type="component" value="Chromosome 11"/>
</dbReference>
<feature type="compositionally biased region" description="Basic residues" evidence="1">
    <location>
        <begin position="1"/>
        <end position="11"/>
    </location>
</feature>
<evidence type="ECO:0008006" key="4">
    <source>
        <dbReference type="Google" id="ProtNLM"/>
    </source>
</evidence>
<feature type="compositionally biased region" description="Acidic residues" evidence="1">
    <location>
        <begin position="92"/>
        <end position="101"/>
    </location>
</feature>
<sequence>MSDHKLRRRRPPPTNEEDGPHQSQTQRRRNAAISLNSFSSKKGHDRALQEYKKRKDEKFQKNATLLREYQRAMKQEGYEVGKGASRKRRGDDVDDEDGKDDDGEKGFEHKTKDGALQRQQQNKKKRHKSDPLLKAKQKAERAKSQHHSQIKQQQKEKEDEAKKQHDRMNRAKKMMQRTRRGQPLMKNVIGDLLGRIKSEVDEDA</sequence>
<feature type="compositionally biased region" description="Basic residues" evidence="1">
    <location>
        <begin position="170"/>
        <end position="180"/>
    </location>
</feature>
<dbReference type="InParanoid" id="B8LBR4"/>
<dbReference type="GeneID" id="7443272"/>
<feature type="compositionally biased region" description="Basic and acidic residues" evidence="1">
    <location>
        <begin position="153"/>
        <end position="169"/>
    </location>
</feature>
<dbReference type="eggNOG" id="ENOG502R6E1">
    <property type="taxonomic scope" value="Eukaryota"/>
</dbReference>
<evidence type="ECO:0000313" key="2">
    <source>
        <dbReference type="EMBL" id="EED87094.1"/>
    </source>
</evidence>
<feature type="compositionally biased region" description="Basic and acidic residues" evidence="1">
    <location>
        <begin position="45"/>
        <end position="60"/>
    </location>
</feature>
<keyword evidence="3" id="KW-1185">Reference proteome</keyword>
<reference evidence="2 3" key="2">
    <citation type="journal article" date="2008" name="Nature">
        <title>The Phaeodactylum genome reveals the evolutionary history of diatom genomes.</title>
        <authorList>
            <person name="Bowler C."/>
            <person name="Allen A.E."/>
            <person name="Badger J.H."/>
            <person name="Grimwood J."/>
            <person name="Jabbari K."/>
            <person name="Kuo A."/>
            <person name="Maheswari U."/>
            <person name="Martens C."/>
            <person name="Maumus F."/>
            <person name="Otillar R.P."/>
            <person name="Rayko E."/>
            <person name="Salamov A."/>
            <person name="Vandepoele K."/>
            <person name="Beszteri B."/>
            <person name="Gruber A."/>
            <person name="Heijde M."/>
            <person name="Katinka M."/>
            <person name="Mock T."/>
            <person name="Valentin K."/>
            <person name="Verret F."/>
            <person name="Berges J.A."/>
            <person name="Brownlee C."/>
            <person name="Cadoret J.P."/>
            <person name="Chiovitti A."/>
            <person name="Choi C.J."/>
            <person name="Coesel S."/>
            <person name="De Martino A."/>
            <person name="Detter J.C."/>
            <person name="Durkin C."/>
            <person name="Falciatore A."/>
            <person name="Fournet J."/>
            <person name="Haruta M."/>
            <person name="Huysman M.J."/>
            <person name="Jenkins B.D."/>
            <person name="Jiroutova K."/>
            <person name="Jorgensen R.E."/>
            <person name="Joubert Y."/>
            <person name="Kaplan A."/>
            <person name="Kroger N."/>
            <person name="Kroth P.G."/>
            <person name="La Roche J."/>
            <person name="Lindquist E."/>
            <person name="Lommer M."/>
            <person name="Martin-Jezequel V."/>
            <person name="Lopez P.J."/>
            <person name="Lucas S."/>
            <person name="Mangogna M."/>
            <person name="McGinnis K."/>
            <person name="Medlin L.K."/>
            <person name="Montsant A."/>
            <person name="Oudot-Le Secq M.P."/>
            <person name="Napoli C."/>
            <person name="Obornik M."/>
            <person name="Parker M.S."/>
            <person name="Petit J.L."/>
            <person name="Porcel B.M."/>
            <person name="Poulsen N."/>
            <person name="Robison M."/>
            <person name="Rychlewski L."/>
            <person name="Rynearson T.A."/>
            <person name="Schmutz J."/>
            <person name="Shapiro H."/>
            <person name="Siaut M."/>
            <person name="Stanley M."/>
            <person name="Sussman M.R."/>
            <person name="Taylor A.R."/>
            <person name="Vardi A."/>
            <person name="von Dassow P."/>
            <person name="Vyverman W."/>
            <person name="Willis A."/>
            <person name="Wyrwicz L.S."/>
            <person name="Rokhsar D.S."/>
            <person name="Weissenbach J."/>
            <person name="Armbrust E.V."/>
            <person name="Green B.R."/>
            <person name="Van de Peer Y."/>
            <person name="Grigoriev I.V."/>
        </authorList>
    </citation>
    <scope>NUCLEOTIDE SEQUENCE [LARGE SCALE GENOMIC DNA]</scope>
    <source>
        <strain evidence="2 3">CCMP1335</strain>
    </source>
</reference>
<reference evidence="2 3" key="1">
    <citation type="journal article" date="2004" name="Science">
        <title>The genome of the diatom Thalassiosira pseudonana: ecology, evolution, and metabolism.</title>
        <authorList>
            <person name="Armbrust E.V."/>
            <person name="Berges J.A."/>
            <person name="Bowler C."/>
            <person name="Green B.R."/>
            <person name="Martinez D."/>
            <person name="Putnam N.H."/>
            <person name="Zhou S."/>
            <person name="Allen A.E."/>
            <person name="Apt K.E."/>
            <person name="Bechner M."/>
            <person name="Brzezinski M.A."/>
            <person name="Chaal B.K."/>
            <person name="Chiovitti A."/>
            <person name="Davis A.K."/>
            <person name="Demarest M.S."/>
            <person name="Detter J.C."/>
            <person name="Glavina T."/>
            <person name="Goodstein D."/>
            <person name="Hadi M.Z."/>
            <person name="Hellsten U."/>
            <person name="Hildebrand M."/>
            <person name="Jenkins B.D."/>
            <person name="Jurka J."/>
            <person name="Kapitonov V.V."/>
            <person name="Kroger N."/>
            <person name="Lau W.W."/>
            <person name="Lane T.W."/>
            <person name="Larimer F.W."/>
            <person name="Lippmeier J.C."/>
            <person name="Lucas S."/>
            <person name="Medina M."/>
            <person name="Montsant A."/>
            <person name="Obornik M."/>
            <person name="Parker M.S."/>
            <person name="Palenik B."/>
            <person name="Pazour G.J."/>
            <person name="Richardson P.M."/>
            <person name="Rynearson T.A."/>
            <person name="Saito M.A."/>
            <person name="Schwartz D.C."/>
            <person name="Thamatrakoln K."/>
            <person name="Valentin K."/>
            <person name="Vardi A."/>
            <person name="Wilkerson F.P."/>
            <person name="Rokhsar D.S."/>
        </authorList>
    </citation>
    <scope>NUCLEOTIDE SEQUENCE [LARGE SCALE GENOMIC DNA]</scope>
    <source>
        <strain evidence="2 3">CCMP1335</strain>
    </source>
</reference>
<protein>
    <recommendedName>
        <fullName evidence="4">rRNA-processing protein FYV7</fullName>
    </recommendedName>
</protein>
<organism evidence="2 3">
    <name type="scientific">Thalassiosira pseudonana</name>
    <name type="common">Marine diatom</name>
    <name type="synonym">Cyclotella nana</name>
    <dbReference type="NCBI Taxonomy" id="35128"/>
    <lineage>
        <taxon>Eukaryota</taxon>
        <taxon>Sar</taxon>
        <taxon>Stramenopiles</taxon>
        <taxon>Ochrophyta</taxon>
        <taxon>Bacillariophyta</taxon>
        <taxon>Coscinodiscophyceae</taxon>
        <taxon>Thalassiosirophycidae</taxon>
        <taxon>Thalassiosirales</taxon>
        <taxon>Thalassiosiraceae</taxon>
        <taxon>Thalassiosira</taxon>
    </lineage>
</organism>
<evidence type="ECO:0000256" key="1">
    <source>
        <dbReference type="SAM" id="MobiDB-lite"/>
    </source>
</evidence>
<name>B8LBR4_THAPS</name>
<dbReference type="AlphaFoldDB" id="B8LBR4"/>
<dbReference type="EMBL" id="DS999415">
    <property type="protein sequence ID" value="EED87094.1"/>
    <property type="molecule type" value="Genomic_DNA"/>
</dbReference>
<gene>
    <name evidence="2" type="ORF">THAPSDRAFT_269559</name>
</gene>
<dbReference type="RefSeq" id="XP_002296398.1">
    <property type="nucleotide sequence ID" value="XM_002296362.1"/>
</dbReference>
<dbReference type="Pfam" id="PF08524">
    <property type="entry name" value="rRNA_processing"/>
    <property type="match status" value="1"/>
</dbReference>
<dbReference type="OMA" id="SFYDKFF"/>
<dbReference type="InterPro" id="IPR013730">
    <property type="entry name" value="Fyv7/TAP26"/>
</dbReference>
<feature type="compositionally biased region" description="Basic and acidic residues" evidence="1">
    <location>
        <begin position="68"/>
        <end position="79"/>
    </location>
</feature>
<feature type="region of interest" description="Disordered" evidence="1">
    <location>
        <begin position="1"/>
        <end position="186"/>
    </location>
</feature>
<dbReference type="HOGENOM" id="CLU_1345594_0_0_1"/>
<feature type="compositionally biased region" description="Basic and acidic residues" evidence="1">
    <location>
        <begin position="102"/>
        <end position="115"/>
    </location>
</feature>
<dbReference type="KEGG" id="tps:THAPSDRAFT_269559"/>